<feature type="region of interest" description="Disordered" evidence="1">
    <location>
        <begin position="1"/>
        <end position="73"/>
    </location>
</feature>
<sequence length="73" mass="8470">MSMPMMTEDHMSSDTKGILEEDPLVKEETSWETSSEPSNEQEQLSTRAEQEKMRSAAQRRSTYQLKISCKQEK</sequence>
<evidence type="ECO:0000313" key="3">
    <source>
        <dbReference type="Proteomes" id="UP000250235"/>
    </source>
</evidence>
<evidence type="ECO:0000313" key="2">
    <source>
        <dbReference type="EMBL" id="KZV22638.1"/>
    </source>
</evidence>
<gene>
    <name evidence="2" type="ORF">F511_13097</name>
</gene>
<organism evidence="2 3">
    <name type="scientific">Dorcoceras hygrometricum</name>
    <dbReference type="NCBI Taxonomy" id="472368"/>
    <lineage>
        <taxon>Eukaryota</taxon>
        <taxon>Viridiplantae</taxon>
        <taxon>Streptophyta</taxon>
        <taxon>Embryophyta</taxon>
        <taxon>Tracheophyta</taxon>
        <taxon>Spermatophyta</taxon>
        <taxon>Magnoliopsida</taxon>
        <taxon>eudicotyledons</taxon>
        <taxon>Gunneridae</taxon>
        <taxon>Pentapetalae</taxon>
        <taxon>asterids</taxon>
        <taxon>lamiids</taxon>
        <taxon>Lamiales</taxon>
        <taxon>Gesneriaceae</taxon>
        <taxon>Didymocarpoideae</taxon>
        <taxon>Trichosporeae</taxon>
        <taxon>Loxocarpinae</taxon>
        <taxon>Dorcoceras</taxon>
    </lineage>
</organism>
<dbReference type="EMBL" id="KV014329">
    <property type="protein sequence ID" value="KZV22638.1"/>
    <property type="molecule type" value="Genomic_DNA"/>
</dbReference>
<proteinExistence type="predicted"/>
<protein>
    <submittedName>
        <fullName evidence="2">Uncharacterized protein</fullName>
    </submittedName>
</protein>
<accession>A0A2Z7AMM1</accession>
<reference evidence="2 3" key="1">
    <citation type="journal article" date="2015" name="Proc. Natl. Acad. Sci. U.S.A.">
        <title>The resurrection genome of Boea hygrometrica: A blueprint for survival of dehydration.</title>
        <authorList>
            <person name="Xiao L."/>
            <person name="Yang G."/>
            <person name="Zhang L."/>
            <person name="Yang X."/>
            <person name="Zhao S."/>
            <person name="Ji Z."/>
            <person name="Zhou Q."/>
            <person name="Hu M."/>
            <person name="Wang Y."/>
            <person name="Chen M."/>
            <person name="Xu Y."/>
            <person name="Jin H."/>
            <person name="Xiao X."/>
            <person name="Hu G."/>
            <person name="Bao F."/>
            <person name="Hu Y."/>
            <person name="Wan P."/>
            <person name="Li L."/>
            <person name="Deng X."/>
            <person name="Kuang T."/>
            <person name="Xiang C."/>
            <person name="Zhu J.K."/>
            <person name="Oliver M.J."/>
            <person name="He Y."/>
        </authorList>
    </citation>
    <scope>NUCLEOTIDE SEQUENCE [LARGE SCALE GENOMIC DNA]</scope>
    <source>
        <strain evidence="3">cv. XS01</strain>
    </source>
</reference>
<keyword evidence="3" id="KW-1185">Reference proteome</keyword>
<name>A0A2Z7AMM1_9LAMI</name>
<feature type="compositionally biased region" description="Basic and acidic residues" evidence="1">
    <location>
        <begin position="7"/>
        <end position="29"/>
    </location>
</feature>
<dbReference type="Proteomes" id="UP000250235">
    <property type="component" value="Unassembled WGS sequence"/>
</dbReference>
<feature type="compositionally biased region" description="Low complexity" evidence="1">
    <location>
        <begin position="31"/>
        <end position="40"/>
    </location>
</feature>
<dbReference type="AlphaFoldDB" id="A0A2Z7AMM1"/>
<evidence type="ECO:0000256" key="1">
    <source>
        <dbReference type="SAM" id="MobiDB-lite"/>
    </source>
</evidence>